<proteinExistence type="predicted"/>
<dbReference type="Proteomes" id="UP000807469">
    <property type="component" value="Unassembled WGS sequence"/>
</dbReference>
<comment type="caution">
    <text evidence="1">The sequence shown here is derived from an EMBL/GenBank/DDBJ whole genome shotgun (WGS) entry which is preliminary data.</text>
</comment>
<dbReference type="AlphaFoldDB" id="A0A9P5ZFI1"/>
<reference evidence="1" key="1">
    <citation type="submission" date="2020-11" db="EMBL/GenBank/DDBJ databases">
        <authorList>
            <consortium name="DOE Joint Genome Institute"/>
            <person name="Ahrendt S."/>
            <person name="Riley R."/>
            <person name="Andreopoulos W."/>
            <person name="Labutti K."/>
            <person name="Pangilinan J."/>
            <person name="Ruiz-Duenas F.J."/>
            <person name="Barrasa J.M."/>
            <person name="Sanchez-Garcia M."/>
            <person name="Camarero S."/>
            <person name="Miyauchi S."/>
            <person name="Serrano A."/>
            <person name="Linde D."/>
            <person name="Babiker R."/>
            <person name="Drula E."/>
            <person name="Ayuso-Fernandez I."/>
            <person name="Pacheco R."/>
            <person name="Padilla G."/>
            <person name="Ferreira P."/>
            <person name="Barriuso J."/>
            <person name="Kellner H."/>
            <person name="Castanera R."/>
            <person name="Alfaro M."/>
            <person name="Ramirez L."/>
            <person name="Pisabarro A.G."/>
            <person name="Kuo A."/>
            <person name="Tritt A."/>
            <person name="Lipzen A."/>
            <person name="He G."/>
            <person name="Yan M."/>
            <person name="Ng V."/>
            <person name="Cullen D."/>
            <person name="Martin F."/>
            <person name="Rosso M.-N."/>
            <person name="Henrissat B."/>
            <person name="Hibbett D."/>
            <person name="Martinez A.T."/>
            <person name="Grigoriev I.V."/>
        </authorList>
    </citation>
    <scope>NUCLEOTIDE SEQUENCE</scope>
    <source>
        <strain evidence="1">CIRM-BRFM 674</strain>
    </source>
</reference>
<organism evidence="1 2">
    <name type="scientific">Pholiota conissans</name>
    <dbReference type="NCBI Taxonomy" id="109636"/>
    <lineage>
        <taxon>Eukaryota</taxon>
        <taxon>Fungi</taxon>
        <taxon>Dikarya</taxon>
        <taxon>Basidiomycota</taxon>
        <taxon>Agaricomycotina</taxon>
        <taxon>Agaricomycetes</taxon>
        <taxon>Agaricomycetidae</taxon>
        <taxon>Agaricales</taxon>
        <taxon>Agaricineae</taxon>
        <taxon>Strophariaceae</taxon>
        <taxon>Pholiota</taxon>
    </lineage>
</organism>
<keyword evidence="2" id="KW-1185">Reference proteome</keyword>
<name>A0A9P5ZFI1_9AGAR</name>
<evidence type="ECO:0000313" key="2">
    <source>
        <dbReference type="Proteomes" id="UP000807469"/>
    </source>
</evidence>
<sequence>MAAEVFPALDVLRMRCPNLYRLEPSGLMNVKSEFLSRWSCITDLKADDGVTFSSDNPNSVIKMPLERLDWDIVSRTTVPGTHDTGLAKSTFSHLRFLRLEFRGDSKDRYQILHQMCEGLPILNDLQLNYTFFSDIPASLSISDFPSVKFLHIHEEIHPSHGNLLRNLSQFFTPRDPATLNIQRISLLIFAENSLIDNMPISKMSI</sequence>
<evidence type="ECO:0000313" key="1">
    <source>
        <dbReference type="EMBL" id="KAF9486163.1"/>
    </source>
</evidence>
<protein>
    <submittedName>
        <fullName evidence="1">Uncharacterized protein</fullName>
    </submittedName>
</protein>
<gene>
    <name evidence="1" type="ORF">BDN70DRAFT_237304</name>
</gene>
<dbReference type="EMBL" id="MU155131">
    <property type="protein sequence ID" value="KAF9486163.1"/>
    <property type="molecule type" value="Genomic_DNA"/>
</dbReference>
<accession>A0A9P5ZFI1</accession>